<keyword evidence="6" id="KW-0819">tRNA processing</keyword>
<feature type="compositionally biased region" description="Basic and acidic residues" evidence="17">
    <location>
        <begin position="166"/>
        <end position="208"/>
    </location>
</feature>
<dbReference type="GO" id="GO:0031119">
    <property type="term" value="P:tRNA pseudouridine synthesis"/>
    <property type="evidence" value="ECO:0007669"/>
    <property type="project" value="InterPro"/>
</dbReference>
<keyword evidence="7" id="KW-0413">Isomerase</keyword>
<comment type="subcellular location">
    <subcellularLocation>
        <location evidence="3">Nucleus</location>
    </subcellularLocation>
</comment>
<comment type="function">
    <text evidence="10">Formation of pseudouridine at positions 27 and 28 in the anticodon stem and loop of transfer RNAs; at positions 34 and 36 of intron-containing precursor tRNA(Ile) and at position 35 in the intron-containing tRNA(Tyr). Catalyzes pseudouridylation at position 44 in U2 snRNA. Also catalyzes pseudouridylation of mRNAs.</text>
</comment>
<dbReference type="InterPro" id="IPR020103">
    <property type="entry name" value="PsdUridine_synth_cat_dom_sf"/>
</dbReference>
<dbReference type="NCBIfam" id="TIGR00071">
    <property type="entry name" value="hisT_truA"/>
    <property type="match status" value="1"/>
</dbReference>
<proteinExistence type="inferred from homology"/>
<protein>
    <recommendedName>
        <fullName evidence="11">tRNA pseudouridine synthase 1</fullName>
    </recommendedName>
    <alternativeName>
        <fullName evidence="12">tRNA pseudouridylate synthase 1</fullName>
    </alternativeName>
    <alternativeName>
        <fullName evidence="13">tRNA-uridine isomerase 1</fullName>
    </alternativeName>
</protein>
<dbReference type="CDD" id="cd02568">
    <property type="entry name" value="PseudoU_synth_PUS1_PUS2"/>
    <property type="match status" value="1"/>
</dbReference>
<feature type="region of interest" description="Disordered" evidence="17">
    <location>
        <begin position="116"/>
        <end position="240"/>
    </location>
</feature>
<organism evidence="19 20">
    <name type="scientific">Orbilia oligospora</name>
    <name type="common">Nematode-trapping fungus</name>
    <name type="synonym">Arthrobotrys oligospora</name>
    <dbReference type="NCBI Taxonomy" id="2813651"/>
    <lineage>
        <taxon>Eukaryota</taxon>
        <taxon>Fungi</taxon>
        <taxon>Dikarya</taxon>
        <taxon>Ascomycota</taxon>
        <taxon>Pezizomycotina</taxon>
        <taxon>Orbiliomycetes</taxon>
        <taxon>Orbiliales</taxon>
        <taxon>Orbiliaceae</taxon>
        <taxon>Orbilia</taxon>
    </lineage>
</organism>
<keyword evidence="8" id="KW-0539">Nucleus</keyword>
<keyword evidence="16" id="KW-0175">Coiled coil</keyword>
<evidence type="ECO:0000313" key="19">
    <source>
        <dbReference type="EMBL" id="KAF3093336.1"/>
    </source>
</evidence>
<dbReference type="InterPro" id="IPR001406">
    <property type="entry name" value="PsdUridine_synth_TruA"/>
</dbReference>
<dbReference type="GO" id="GO:0005634">
    <property type="term" value="C:nucleus"/>
    <property type="evidence" value="ECO:0007669"/>
    <property type="project" value="UniProtKB-SubCell"/>
</dbReference>
<evidence type="ECO:0000256" key="17">
    <source>
        <dbReference type="SAM" id="MobiDB-lite"/>
    </source>
</evidence>
<feature type="compositionally biased region" description="Acidic residues" evidence="17">
    <location>
        <begin position="746"/>
        <end position="755"/>
    </location>
</feature>
<dbReference type="EMBL" id="WIQW01000048">
    <property type="protein sequence ID" value="KAF3093336.1"/>
    <property type="molecule type" value="Genomic_DNA"/>
</dbReference>
<feature type="compositionally biased region" description="Polar residues" evidence="17">
    <location>
        <begin position="135"/>
        <end position="146"/>
    </location>
</feature>
<dbReference type="PANTHER" id="PTHR11142:SF4">
    <property type="entry name" value="PSEUDOURIDYLATE SYNTHASE 1 HOMOLOG"/>
    <property type="match status" value="1"/>
</dbReference>
<evidence type="ECO:0000256" key="6">
    <source>
        <dbReference type="ARBA" id="ARBA00022694"/>
    </source>
</evidence>
<feature type="compositionally biased region" description="Basic and acidic residues" evidence="17">
    <location>
        <begin position="219"/>
        <end position="240"/>
    </location>
</feature>
<comment type="catalytic activity">
    <reaction evidence="9">
        <text>a uridine in tRNA = a pseudouridine in tRNA</text>
        <dbReference type="Rhea" id="RHEA:54572"/>
        <dbReference type="Rhea" id="RHEA-COMP:13339"/>
        <dbReference type="Rhea" id="RHEA-COMP:13934"/>
        <dbReference type="ChEBI" id="CHEBI:65314"/>
        <dbReference type="ChEBI" id="CHEBI:65315"/>
    </reaction>
</comment>
<evidence type="ECO:0000256" key="10">
    <source>
        <dbReference type="ARBA" id="ARBA00053072"/>
    </source>
</evidence>
<dbReference type="PANTHER" id="PTHR11142">
    <property type="entry name" value="PSEUDOURIDYLATE SYNTHASE"/>
    <property type="match status" value="1"/>
</dbReference>
<feature type="binding site" evidence="15">
    <location>
        <position position="359"/>
    </location>
    <ligand>
        <name>substrate</name>
    </ligand>
</feature>
<dbReference type="FunFam" id="3.30.70.660:FF:000002">
    <property type="entry name" value="tRNA pseudouridine synthase"/>
    <property type="match status" value="1"/>
</dbReference>
<evidence type="ECO:0000256" key="14">
    <source>
        <dbReference type="PIRSR" id="PIRSR641708-1"/>
    </source>
</evidence>
<evidence type="ECO:0000256" key="3">
    <source>
        <dbReference type="ARBA" id="ARBA00004123"/>
    </source>
</evidence>
<dbReference type="FunFam" id="3.30.70.580:FF:000002">
    <property type="entry name" value="tRNA pseudouridine synthase"/>
    <property type="match status" value="1"/>
</dbReference>
<evidence type="ECO:0000256" key="16">
    <source>
        <dbReference type="SAM" id="Coils"/>
    </source>
</evidence>
<accession>A0A7C8NLT1</accession>
<dbReference type="Pfam" id="PF01416">
    <property type="entry name" value="PseudoU_synth_1"/>
    <property type="match status" value="1"/>
</dbReference>
<evidence type="ECO:0000259" key="18">
    <source>
        <dbReference type="Pfam" id="PF01416"/>
    </source>
</evidence>
<feature type="region of interest" description="Disordered" evidence="17">
    <location>
        <begin position="476"/>
        <end position="504"/>
    </location>
</feature>
<comment type="catalytic activity">
    <reaction evidence="2">
        <text>uridine in snRNA = pseudouridine in snRNA</text>
        <dbReference type="Rhea" id="RHEA:51124"/>
        <dbReference type="Rhea" id="RHEA-COMP:12891"/>
        <dbReference type="Rhea" id="RHEA-COMP:12892"/>
        <dbReference type="ChEBI" id="CHEBI:65314"/>
        <dbReference type="ChEBI" id="CHEBI:65315"/>
    </reaction>
</comment>
<feature type="coiled-coil region" evidence="16">
    <location>
        <begin position="427"/>
        <end position="454"/>
    </location>
</feature>
<evidence type="ECO:0000256" key="12">
    <source>
        <dbReference type="ARBA" id="ARBA00079072"/>
    </source>
</evidence>
<feature type="domain" description="Pseudouridine synthase I TruA alpha/beta" evidence="18">
    <location>
        <begin position="542"/>
        <end position="645"/>
    </location>
</feature>
<dbReference type="GO" id="GO:0031120">
    <property type="term" value="P:snRNA pseudouridine synthesis"/>
    <property type="evidence" value="ECO:0007669"/>
    <property type="project" value="UniProtKB-ARBA"/>
</dbReference>
<evidence type="ECO:0000256" key="2">
    <source>
        <dbReference type="ARBA" id="ARBA00001832"/>
    </source>
</evidence>
<feature type="compositionally biased region" description="Low complexity" evidence="17">
    <location>
        <begin position="486"/>
        <end position="504"/>
    </location>
</feature>
<dbReference type="GO" id="GO:0003723">
    <property type="term" value="F:RNA binding"/>
    <property type="evidence" value="ECO:0007669"/>
    <property type="project" value="InterPro"/>
</dbReference>
<dbReference type="GO" id="GO:0006397">
    <property type="term" value="P:mRNA processing"/>
    <property type="evidence" value="ECO:0007669"/>
    <property type="project" value="UniProtKB-KW"/>
</dbReference>
<evidence type="ECO:0000256" key="15">
    <source>
        <dbReference type="PIRSR" id="PIRSR641708-2"/>
    </source>
</evidence>
<evidence type="ECO:0000256" key="7">
    <source>
        <dbReference type="ARBA" id="ARBA00023235"/>
    </source>
</evidence>
<sequence length="755" mass="85114">MTLFRLLQNTAGSITRICPTPTTSIASSKRGPRLITPRHHSSSSSSPSSPPPPPPKDVVYEDIFLSHLRIPQASSLARNYYCDLVGSRPRAYNDYMDQQSQDRAASTAAATATATASTAAEPAAPPAVVEPTSTSTYTPAMESTETPTEDTDRKRRASSASSTSSRPDKKLKNMTRSEFRRTMKQDWKERKAIKDKTGVDPALEDGKDKKGKWKKGSRRPIEEGPRLGKELAEGEEKEERRPKKKVAVLIGYCGTGYKGMQLNPPTKTIEGDLFAAFVAAGAISKANSDDPKKSSLVRCARTDKGVHAAGNVISLKLIIESPTVIEDINAQLVPQIRVWDIIPTTNGFSCYQFCDSRVYEYLVPTYCFLPPHPTSYMSKRVAKVAEEENDLEAWRERYEDSLGFWQKVADEVKAELEKQGFSEEVIQQVLNSKAEDAEEQLQNLVNEVSDIKSSNTSEKRETSVVELEDGGVVELTPMDITPDEPTSSTIEQEQEQETSTSAAAHKYSKALSTARKIQKQIIARSKRSFRIPPARLERIRKAFELYEGNHSFHNFTIQKTFRDASAKRYIKTFKVSDPIIIDDSEWLSLKVHGQSFMMHQIRKMVGMVMLTIRYGCPIERITEAYGRLVVPIPKAPALGLLLDHPLFETYNKKADQCNRSHLSFEAHKEKIQEFKQKNIYDKLFMEEQKMNTFNAFLSFLDNFETPEFEYLTSKGMKSVQEVHLRKNQGQRSKEQPKDEQLTALMESEDEENVDS</sequence>
<evidence type="ECO:0000256" key="8">
    <source>
        <dbReference type="ARBA" id="ARBA00023242"/>
    </source>
</evidence>
<evidence type="ECO:0000256" key="13">
    <source>
        <dbReference type="ARBA" id="ARBA00080858"/>
    </source>
</evidence>
<feature type="active site" description="Nucleophile" evidence="14">
    <location>
        <position position="303"/>
    </location>
</feature>
<dbReference type="SUPFAM" id="SSF55120">
    <property type="entry name" value="Pseudouridine synthase"/>
    <property type="match status" value="1"/>
</dbReference>
<dbReference type="InterPro" id="IPR020097">
    <property type="entry name" value="PsdUridine_synth_TruA_a/b_dom"/>
</dbReference>
<evidence type="ECO:0000256" key="9">
    <source>
        <dbReference type="ARBA" id="ARBA00036943"/>
    </source>
</evidence>
<reference evidence="19 20" key="1">
    <citation type="submission" date="2019-06" db="EMBL/GenBank/DDBJ databases">
        <authorList>
            <person name="Palmer J.M."/>
        </authorList>
    </citation>
    <scope>NUCLEOTIDE SEQUENCE [LARGE SCALE GENOMIC DNA]</scope>
    <source>
        <strain evidence="19 20">TWF102</strain>
    </source>
</reference>
<feature type="compositionally biased region" description="Basic residues" evidence="17">
    <location>
        <begin position="30"/>
        <end position="41"/>
    </location>
</feature>
<comment type="catalytic activity">
    <reaction evidence="1">
        <text>a uridine in mRNA = a pseudouridine in mRNA</text>
        <dbReference type="Rhea" id="RHEA:56644"/>
        <dbReference type="Rhea" id="RHEA-COMP:14658"/>
        <dbReference type="Rhea" id="RHEA-COMP:14659"/>
        <dbReference type="ChEBI" id="CHEBI:65314"/>
        <dbReference type="ChEBI" id="CHEBI:65315"/>
    </reaction>
</comment>
<dbReference type="Proteomes" id="UP000475325">
    <property type="component" value="Unassembled WGS sequence"/>
</dbReference>
<dbReference type="GO" id="GO:0009982">
    <property type="term" value="F:pseudouridine synthase activity"/>
    <property type="evidence" value="ECO:0007669"/>
    <property type="project" value="InterPro"/>
</dbReference>
<comment type="similarity">
    <text evidence="4">Belongs to the tRNA pseudouridine synthase TruA family.</text>
</comment>
<evidence type="ECO:0000256" key="1">
    <source>
        <dbReference type="ARBA" id="ARBA00001166"/>
    </source>
</evidence>
<feature type="compositionally biased region" description="Basic and acidic residues" evidence="17">
    <location>
        <begin position="731"/>
        <end position="740"/>
    </location>
</feature>
<name>A0A7C8NLT1_ORBOL</name>
<dbReference type="AlphaFoldDB" id="A0A7C8NLT1"/>
<dbReference type="GO" id="GO:1990481">
    <property type="term" value="P:mRNA pseudouridine synthesis"/>
    <property type="evidence" value="ECO:0007669"/>
    <property type="project" value="TreeGrafter"/>
</dbReference>
<feature type="region of interest" description="Disordered" evidence="17">
    <location>
        <begin position="721"/>
        <end position="755"/>
    </location>
</feature>
<dbReference type="InterPro" id="IPR020094">
    <property type="entry name" value="TruA/RsuA/RluB/E/F_N"/>
</dbReference>
<evidence type="ECO:0000313" key="20">
    <source>
        <dbReference type="Proteomes" id="UP000475325"/>
    </source>
</evidence>
<dbReference type="InterPro" id="IPR020095">
    <property type="entry name" value="PsdUridine_synth_TruA_C"/>
</dbReference>
<evidence type="ECO:0000256" key="4">
    <source>
        <dbReference type="ARBA" id="ARBA00009375"/>
    </source>
</evidence>
<keyword evidence="5" id="KW-0507">mRNA processing</keyword>
<dbReference type="InterPro" id="IPR041708">
    <property type="entry name" value="PUS1/PUS2-like"/>
</dbReference>
<comment type="caution">
    <text evidence="19">The sequence shown here is derived from an EMBL/GenBank/DDBJ whole genome shotgun (WGS) entry which is preliminary data.</text>
</comment>
<dbReference type="Gene3D" id="3.30.70.580">
    <property type="entry name" value="Pseudouridine synthase I, catalytic domain, N-terminal subdomain"/>
    <property type="match status" value="1"/>
</dbReference>
<dbReference type="Gene3D" id="3.30.70.660">
    <property type="entry name" value="Pseudouridine synthase I, catalytic domain, C-terminal subdomain"/>
    <property type="match status" value="1"/>
</dbReference>
<feature type="region of interest" description="Disordered" evidence="17">
    <location>
        <begin position="19"/>
        <end position="57"/>
    </location>
</feature>
<feature type="compositionally biased region" description="Basic residues" evidence="17">
    <location>
        <begin position="209"/>
        <end position="218"/>
    </location>
</feature>
<feature type="compositionally biased region" description="Low complexity" evidence="17">
    <location>
        <begin position="116"/>
        <end position="134"/>
    </location>
</feature>
<evidence type="ECO:0000256" key="5">
    <source>
        <dbReference type="ARBA" id="ARBA00022664"/>
    </source>
</evidence>
<evidence type="ECO:0000256" key="11">
    <source>
        <dbReference type="ARBA" id="ARBA00073968"/>
    </source>
</evidence>
<gene>
    <name evidence="19" type="primary">PUS1</name>
    <name evidence="19" type="ORF">TWF102_007896</name>
</gene>